<dbReference type="InterPro" id="IPR003774">
    <property type="entry name" value="AlgH-like"/>
</dbReference>
<dbReference type="Proteomes" id="UP000315971">
    <property type="component" value="Unassembled WGS sequence"/>
</dbReference>
<dbReference type="PANTHER" id="PTHR30327:SF1">
    <property type="entry name" value="UPF0301 PROTEIN YQGE"/>
    <property type="match status" value="1"/>
</dbReference>
<protein>
    <recommendedName>
        <fullName evidence="2">UPF0301 protein SAMN06265350_1027</fullName>
    </recommendedName>
</protein>
<dbReference type="OrthoDB" id="9807486at2"/>
<evidence type="ECO:0000313" key="4">
    <source>
        <dbReference type="Proteomes" id="UP000315971"/>
    </source>
</evidence>
<dbReference type="GO" id="GO:0005829">
    <property type="term" value="C:cytosol"/>
    <property type="evidence" value="ECO:0007669"/>
    <property type="project" value="TreeGrafter"/>
</dbReference>
<organism evidence="3 4">
    <name type="scientific">Solitalea koreensis</name>
    <dbReference type="NCBI Taxonomy" id="543615"/>
    <lineage>
        <taxon>Bacteria</taxon>
        <taxon>Pseudomonadati</taxon>
        <taxon>Bacteroidota</taxon>
        <taxon>Sphingobacteriia</taxon>
        <taxon>Sphingobacteriales</taxon>
        <taxon>Sphingobacteriaceae</taxon>
        <taxon>Solitalea</taxon>
    </lineage>
</organism>
<dbReference type="SUPFAM" id="SSF143456">
    <property type="entry name" value="VC0467-like"/>
    <property type="match status" value="1"/>
</dbReference>
<evidence type="ECO:0000256" key="1">
    <source>
        <dbReference type="ARBA" id="ARBA00009600"/>
    </source>
</evidence>
<name>A0A521B902_9SPHI</name>
<keyword evidence="4" id="KW-1185">Reference proteome</keyword>
<dbReference type="RefSeq" id="WP_142601398.1">
    <property type="nucleotide sequence ID" value="NZ_FXSZ01000002.1"/>
</dbReference>
<evidence type="ECO:0000256" key="2">
    <source>
        <dbReference type="HAMAP-Rule" id="MF_00758"/>
    </source>
</evidence>
<dbReference type="HAMAP" id="MF_00758">
    <property type="entry name" value="UPF0301"/>
    <property type="match status" value="1"/>
</dbReference>
<dbReference type="PANTHER" id="PTHR30327">
    <property type="entry name" value="UNCHARACTERIZED PROTEIN YQGE"/>
    <property type="match status" value="1"/>
</dbReference>
<dbReference type="EMBL" id="FXSZ01000002">
    <property type="protein sequence ID" value="SMO43533.1"/>
    <property type="molecule type" value="Genomic_DNA"/>
</dbReference>
<proteinExistence type="inferred from homology"/>
<reference evidence="3 4" key="1">
    <citation type="submission" date="2017-05" db="EMBL/GenBank/DDBJ databases">
        <authorList>
            <person name="Varghese N."/>
            <person name="Submissions S."/>
        </authorList>
    </citation>
    <scope>NUCLEOTIDE SEQUENCE [LARGE SCALE GENOMIC DNA]</scope>
    <source>
        <strain evidence="3 4">DSM 21342</strain>
    </source>
</reference>
<comment type="similarity">
    <text evidence="1 2">Belongs to the UPF0301 (AlgH) family.</text>
</comment>
<evidence type="ECO:0000313" key="3">
    <source>
        <dbReference type="EMBL" id="SMO43533.1"/>
    </source>
</evidence>
<accession>A0A521B902</accession>
<dbReference type="Gene3D" id="3.40.1740.10">
    <property type="entry name" value="VC0467-like"/>
    <property type="match status" value="1"/>
</dbReference>
<gene>
    <name evidence="3" type="ORF">SAMN06265350_1027</name>
</gene>
<dbReference type="Pfam" id="PF02622">
    <property type="entry name" value="DUF179"/>
    <property type="match status" value="1"/>
</dbReference>
<dbReference type="AlphaFoldDB" id="A0A521B902"/>
<sequence length="186" mass="20882">MLNNKQPAGGKLLISEPFMFDPNFKRSVVYLTEHNEEGSVGFVLNQKTELLICDIIEDLEDCQFPVYIGGPVGNDSLHYLHSIGDSIEGSVHIRDGIYWGGNFEVIKILLENNKLRDDEVKFFIGYSGWGEGQLIGELNENAWLVADANADLVFGEFDKKLWSEAIKSLGSKYAPLVNFPENPRLN</sequence>